<proteinExistence type="predicted"/>
<name>A0A645AH75_9ZZZZ</name>
<evidence type="ECO:0000313" key="1">
    <source>
        <dbReference type="EMBL" id="MPM52545.1"/>
    </source>
</evidence>
<gene>
    <name evidence="1" type="ORF">SDC9_99305</name>
</gene>
<comment type="caution">
    <text evidence="1">The sequence shown here is derived from an EMBL/GenBank/DDBJ whole genome shotgun (WGS) entry which is preliminary data.</text>
</comment>
<accession>A0A645AH75</accession>
<sequence>MAATVGAAMAGRQGKPGFAKAHGISPALLDGGVGNVKRAICGNQRCGNHSDVGYPGDSTANHRLFRGAEAV</sequence>
<protein>
    <submittedName>
        <fullName evidence="1">Uncharacterized protein</fullName>
    </submittedName>
</protein>
<organism evidence="1">
    <name type="scientific">bioreactor metagenome</name>
    <dbReference type="NCBI Taxonomy" id="1076179"/>
    <lineage>
        <taxon>unclassified sequences</taxon>
        <taxon>metagenomes</taxon>
        <taxon>ecological metagenomes</taxon>
    </lineage>
</organism>
<dbReference type="EMBL" id="VSSQ01013910">
    <property type="protein sequence ID" value="MPM52545.1"/>
    <property type="molecule type" value="Genomic_DNA"/>
</dbReference>
<reference evidence="1" key="1">
    <citation type="submission" date="2019-08" db="EMBL/GenBank/DDBJ databases">
        <authorList>
            <person name="Kucharzyk K."/>
            <person name="Murdoch R.W."/>
            <person name="Higgins S."/>
            <person name="Loffler F."/>
        </authorList>
    </citation>
    <scope>NUCLEOTIDE SEQUENCE</scope>
</reference>
<dbReference type="AlphaFoldDB" id="A0A645AH75"/>